<accession>A0A449I638</accession>
<dbReference type="EMBL" id="CAACYH010000004">
    <property type="protein sequence ID" value="VFB14887.1"/>
    <property type="molecule type" value="Genomic_DNA"/>
</dbReference>
<keyword evidence="4" id="KW-0472">Membrane</keyword>
<protein>
    <submittedName>
        <fullName evidence="7">Family of uncharacterized function (DUF490)</fullName>
    </submittedName>
</protein>
<evidence type="ECO:0000256" key="3">
    <source>
        <dbReference type="ARBA" id="ARBA00022989"/>
    </source>
</evidence>
<reference evidence="7 8" key="1">
    <citation type="submission" date="2019-02" db="EMBL/GenBank/DDBJ databases">
        <authorList>
            <consortium name="Pathogen Informatics"/>
        </authorList>
    </citation>
    <scope>NUCLEOTIDE SEQUENCE [LARGE SCALE GENOMIC DNA]</scope>
    <source>
        <strain evidence="7 8">3012STDY7078512</strain>
    </source>
</reference>
<dbReference type="Pfam" id="PF04357">
    <property type="entry name" value="TamB"/>
    <property type="match status" value="1"/>
</dbReference>
<dbReference type="InterPro" id="IPR007452">
    <property type="entry name" value="TamB_C"/>
</dbReference>
<dbReference type="GO" id="GO:0009306">
    <property type="term" value="P:protein secretion"/>
    <property type="evidence" value="ECO:0007669"/>
    <property type="project" value="InterPro"/>
</dbReference>
<dbReference type="GO" id="GO:0090313">
    <property type="term" value="P:regulation of protein targeting to membrane"/>
    <property type="evidence" value="ECO:0007669"/>
    <property type="project" value="TreeGrafter"/>
</dbReference>
<name>A0A449I638_9BACE</name>
<dbReference type="PANTHER" id="PTHR30441">
    <property type="entry name" value="DUF748 DOMAIN-CONTAINING PROTEIN"/>
    <property type="match status" value="1"/>
</dbReference>
<evidence type="ECO:0000313" key="8">
    <source>
        <dbReference type="Proteomes" id="UP000396835"/>
    </source>
</evidence>
<dbReference type="PANTHER" id="PTHR30441:SF8">
    <property type="entry name" value="DUF748 DOMAIN-CONTAINING PROTEIN"/>
    <property type="match status" value="1"/>
</dbReference>
<feature type="region of interest" description="Disordered" evidence="5">
    <location>
        <begin position="1487"/>
        <end position="1522"/>
    </location>
</feature>
<evidence type="ECO:0000313" key="7">
    <source>
        <dbReference type="EMBL" id="VFB14887.1"/>
    </source>
</evidence>
<comment type="subcellular location">
    <subcellularLocation>
        <location evidence="1">Membrane</location>
        <topology evidence="1">Single-pass membrane protein</topology>
    </subcellularLocation>
</comment>
<sequence length="1522" mass="171930">MRWVLGIVLGLYIGTIILLNIPYVQQNMSILVADELSSILGSRLTIGRIDMGLLNRIIIDDLLLDDRSGKEMVKVTRLSAKFDILPLFNGKISISSVQLFGFNVNLYKQTPEAEPNFRFVLDALAPKDTVQKQNNLTLRINSLLVRRGKISYDVLSEKETPERFNPQHIRLRNIIANISLKALQSDSINAAIKRLSIEEERSGFELKKLSLRVIGNNRQMKIENFAIDLPNTSLAMDTIRMEYDSLGAFGNFAQDVRFSFHMLPSQIALKDLSAFVPAFRPFKEKLEVEVKTNGSIDQLNCPLLSVSAGNHFHLKGEVSLQDLSNPESSYLFGHLSRLYAAPDGIAFFVRNFSENYNGVPPSLQRLGAISFRGEVSGYFRELVAYGNVETDLGSIKTDVKLSSDKEKGYFAYSGAVEAKDFELGKVLDNDAFGKVTFNLNINGNHHNNKYPSMLLKGLIASIDYSNYTYENITLDGEYKQGGFTGKAALDDPNGSIVLNGVINTASQVPTFNFRASISKLRPHTLHLTPDYKDTEISVKLNADFTGGSIDEMIGEINIDSLQFIAPETQYFMDNMKISAVKENEHRKCLTIQSKFLQSRIEGDYSYRTLPASVLNITRRYLPTIILPDKKPMKTENNFLFDVHVYDTELLSTVFQIPIKIYTHSTIKGYFNDKAQRLRVEGYFPRFRYKENFIESGMFLCENPGDRFHASLRFNNLQSGSAMNVSLEAEAQNDSIRTTLNWGNSSKDTYSGKLATVAHFIRQQKKEGQIHPPPLKAIIDIRPTNVIINDTLWNIHPSTVMIDSGKVHVNDFFFSHKDRHLRINGVVSKEPEDTVRLDLKEVNIGYVFDIADLGVDFKGEATGPAFASGVLEKPVMSTDLFIRNLGLNDGLLGDANIHGEWHHDVKGIYLDAHIREKEIAQSHVQGYIYPLKPTSALDLQIEAKNTNLKFIHYYMNSITPEFNGRATGNVHFYGKFKALTMQGRVFADASMKIDVLNTTFSLKDSIYIEPEGLTFNNNRIFDTQEHQGRVSGYLHYRHFKDLEYRFHFNINNMLMMNTKESPDYPFYGTVYGTGNATIAGNPQDGVNIDVAMTTDRNTHFTYIKDNVSTAVNSQFIRFVDKTPRRAVQDSVRLSEYEMAQRAVEEEEEKGDADIRLNLLVDATPDATMRIIMDPIAGDYISGKGSGNIRTEFFNKGDVKLFGNYQISQGIYKFSLQEVFRKDFTIKNGSSISFNGPPLDASLNITAGYMVNSASLNDLMPNDASALEYISKTNVKVNCIMGLTGQLTSPNIKFDIELPNERDEVQAIVRNYIPTDEQMNMQILYLLTIGKFYTPENLGATQNSNMMSSVVSSTLSGQLNNALSNIINLNNWNFGTNFSTGERGWTDVEFETMLSGQLLNNRLLINGNFGYRENPMANTNFVGDFNAEWLVNRSGDIRLKAYNETNDRYYTRTNLTTQGIGIIFKKDFSRWKELLFWNKWKLRRLKKKQKTASDESLPVANKDTASGQLPQTPPEAQSKRNREE</sequence>
<organism evidence="7 8">
    <name type="scientific">Prevotella heparinolytica</name>
    <dbReference type="NCBI Taxonomy" id="28113"/>
    <lineage>
        <taxon>Bacteria</taxon>
        <taxon>Pseudomonadati</taxon>
        <taxon>Bacteroidota</taxon>
        <taxon>Bacteroidia</taxon>
        <taxon>Bacteroidales</taxon>
        <taxon>Bacteroidaceae</taxon>
        <taxon>Bacteroides</taxon>
    </lineage>
</organism>
<dbReference type="InterPro" id="IPR052894">
    <property type="entry name" value="AsmA-related"/>
</dbReference>
<keyword evidence="2" id="KW-0812">Transmembrane</keyword>
<evidence type="ECO:0000256" key="5">
    <source>
        <dbReference type="SAM" id="MobiDB-lite"/>
    </source>
</evidence>
<evidence type="ECO:0000256" key="4">
    <source>
        <dbReference type="ARBA" id="ARBA00023136"/>
    </source>
</evidence>
<proteinExistence type="predicted"/>
<keyword evidence="3" id="KW-1133">Transmembrane helix</keyword>
<dbReference type="Proteomes" id="UP000396835">
    <property type="component" value="Unassembled WGS sequence"/>
</dbReference>
<feature type="domain" description="Translocation and assembly module TamB C-terminal" evidence="6">
    <location>
        <begin position="1021"/>
        <end position="1466"/>
    </location>
</feature>
<evidence type="ECO:0000256" key="1">
    <source>
        <dbReference type="ARBA" id="ARBA00004167"/>
    </source>
</evidence>
<evidence type="ECO:0000259" key="6">
    <source>
        <dbReference type="Pfam" id="PF04357"/>
    </source>
</evidence>
<evidence type="ECO:0000256" key="2">
    <source>
        <dbReference type="ARBA" id="ARBA00022692"/>
    </source>
</evidence>
<gene>
    <name evidence="7" type="ORF">NCTC7812_02456</name>
</gene>
<dbReference type="GO" id="GO:0005886">
    <property type="term" value="C:plasma membrane"/>
    <property type="evidence" value="ECO:0007669"/>
    <property type="project" value="InterPro"/>
</dbReference>